<dbReference type="GO" id="GO:0000155">
    <property type="term" value="F:phosphorelay sensor kinase activity"/>
    <property type="evidence" value="ECO:0007669"/>
    <property type="project" value="InterPro"/>
</dbReference>
<dbReference type="NCBIfam" id="NF033092">
    <property type="entry name" value="HK_WalK"/>
    <property type="match status" value="1"/>
</dbReference>
<keyword evidence="10" id="KW-0902">Two-component regulatory system</keyword>
<dbReference type="InterPro" id="IPR003594">
    <property type="entry name" value="HATPase_dom"/>
</dbReference>
<dbReference type="NCBIfam" id="TIGR00229">
    <property type="entry name" value="sensory_box"/>
    <property type="match status" value="1"/>
</dbReference>
<dbReference type="InterPro" id="IPR050351">
    <property type="entry name" value="BphY/WalK/GraS-like"/>
</dbReference>
<dbReference type="InterPro" id="IPR000014">
    <property type="entry name" value="PAS"/>
</dbReference>
<dbReference type="SMART" id="SM00091">
    <property type="entry name" value="PAS"/>
    <property type="match status" value="1"/>
</dbReference>
<feature type="transmembrane region" description="Helical" evidence="13">
    <location>
        <begin position="187"/>
        <end position="210"/>
    </location>
</feature>
<organism evidence="17 18">
    <name type="scientific">Paenibacillus agilis</name>
    <dbReference type="NCBI Taxonomy" id="3020863"/>
    <lineage>
        <taxon>Bacteria</taxon>
        <taxon>Bacillati</taxon>
        <taxon>Bacillota</taxon>
        <taxon>Bacilli</taxon>
        <taxon>Bacillales</taxon>
        <taxon>Paenibacillaceae</taxon>
        <taxon>Paenibacillus</taxon>
    </lineage>
</organism>
<dbReference type="PRINTS" id="PR00344">
    <property type="entry name" value="BCTRLSENSOR"/>
</dbReference>
<dbReference type="InterPro" id="IPR036890">
    <property type="entry name" value="HATPase_C_sf"/>
</dbReference>
<evidence type="ECO:0000256" key="6">
    <source>
        <dbReference type="ARBA" id="ARBA00022679"/>
    </source>
</evidence>
<dbReference type="InterPro" id="IPR005467">
    <property type="entry name" value="His_kinase_dom"/>
</dbReference>
<dbReference type="Gene3D" id="1.10.8.500">
    <property type="entry name" value="HAMP domain in histidine kinase"/>
    <property type="match status" value="1"/>
</dbReference>
<dbReference type="EMBL" id="VNJK01000002">
    <property type="protein sequence ID" value="TVX89789.1"/>
    <property type="molecule type" value="Genomic_DNA"/>
</dbReference>
<dbReference type="SMART" id="SM00304">
    <property type="entry name" value="HAMP"/>
    <property type="match status" value="1"/>
</dbReference>
<evidence type="ECO:0000256" key="1">
    <source>
        <dbReference type="ARBA" id="ARBA00000085"/>
    </source>
</evidence>
<feature type="domain" description="HAMP" evidence="16">
    <location>
        <begin position="208"/>
        <end position="260"/>
    </location>
</feature>
<feature type="domain" description="PAS" evidence="15">
    <location>
        <begin position="265"/>
        <end position="317"/>
    </location>
</feature>
<evidence type="ECO:0000256" key="12">
    <source>
        <dbReference type="SAM" id="MobiDB-lite"/>
    </source>
</evidence>
<dbReference type="PROSITE" id="PS50109">
    <property type="entry name" value="HIS_KIN"/>
    <property type="match status" value="1"/>
</dbReference>
<comment type="catalytic activity">
    <reaction evidence="1">
        <text>ATP + protein L-histidine = ADP + protein N-phospho-L-histidine.</text>
        <dbReference type="EC" id="2.7.13.3"/>
    </reaction>
</comment>
<dbReference type="EC" id="2.7.13.3" evidence="3"/>
<keyword evidence="7" id="KW-0547">Nucleotide-binding</keyword>
<dbReference type="PANTHER" id="PTHR45453">
    <property type="entry name" value="PHOSPHATE REGULON SENSOR PROTEIN PHOR"/>
    <property type="match status" value="1"/>
</dbReference>
<name>A0A559IQ68_9BACL</name>
<feature type="transmembrane region" description="Helical" evidence="13">
    <location>
        <begin position="12"/>
        <end position="36"/>
    </location>
</feature>
<dbReference type="GO" id="GO:0005886">
    <property type="term" value="C:plasma membrane"/>
    <property type="evidence" value="ECO:0007669"/>
    <property type="project" value="UniProtKB-SubCell"/>
</dbReference>
<dbReference type="InterPro" id="IPR057640">
    <property type="entry name" value="Cache_WalK"/>
</dbReference>
<dbReference type="SMART" id="SM00388">
    <property type="entry name" value="HisKA"/>
    <property type="match status" value="1"/>
</dbReference>
<dbReference type="CDD" id="cd00075">
    <property type="entry name" value="HATPase"/>
    <property type="match status" value="1"/>
</dbReference>
<dbReference type="InterPro" id="IPR004358">
    <property type="entry name" value="Sig_transdc_His_kin-like_C"/>
</dbReference>
<evidence type="ECO:0000256" key="4">
    <source>
        <dbReference type="ARBA" id="ARBA00022475"/>
    </source>
</evidence>
<keyword evidence="18" id="KW-1185">Reference proteome</keyword>
<reference evidence="17 18" key="1">
    <citation type="submission" date="2019-07" db="EMBL/GenBank/DDBJ databases">
        <authorList>
            <person name="Kim J."/>
        </authorList>
    </citation>
    <scope>NUCLEOTIDE SEQUENCE [LARGE SCALE GENOMIC DNA]</scope>
    <source>
        <strain evidence="17 18">N4</strain>
    </source>
</reference>
<evidence type="ECO:0000256" key="3">
    <source>
        <dbReference type="ARBA" id="ARBA00012438"/>
    </source>
</evidence>
<keyword evidence="11 13" id="KW-0472">Membrane</keyword>
<keyword evidence="13" id="KW-0812">Transmembrane</keyword>
<comment type="subcellular location">
    <subcellularLocation>
        <location evidence="2">Cell membrane</location>
        <topology evidence="2">Multi-pass membrane protein</topology>
    </subcellularLocation>
</comment>
<dbReference type="InterPro" id="IPR003660">
    <property type="entry name" value="HAMP_dom"/>
</dbReference>
<dbReference type="InterPro" id="IPR036097">
    <property type="entry name" value="HisK_dim/P_sf"/>
</dbReference>
<dbReference type="SUPFAM" id="SSF158472">
    <property type="entry name" value="HAMP domain-like"/>
    <property type="match status" value="1"/>
</dbReference>
<dbReference type="Proteomes" id="UP000318102">
    <property type="component" value="Unassembled WGS sequence"/>
</dbReference>
<dbReference type="PROSITE" id="PS50112">
    <property type="entry name" value="PAS"/>
    <property type="match status" value="1"/>
</dbReference>
<dbReference type="CDD" id="cd06225">
    <property type="entry name" value="HAMP"/>
    <property type="match status" value="1"/>
</dbReference>
<dbReference type="CDD" id="cd00082">
    <property type="entry name" value="HisKA"/>
    <property type="match status" value="1"/>
</dbReference>
<feature type="region of interest" description="Disordered" evidence="12">
    <location>
        <begin position="622"/>
        <end position="642"/>
    </location>
</feature>
<evidence type="ECO:0000256" key="10">
    <source>
        <dbReference type="ARBA" id="ARBA00023012"/>
    </source>
</evidence>
<proteinExistence type="predicted"/>
<keyword evidence="13" id="KW-1133">Transmembrane helix</keyword>
<feature type="domain" description="Histidine kinase" evidence="14">
    <location>
        <begin position="395"/>
        <end position="615"/>
    </location>
</feature>
<dbReference type="PANTHER" id="PTHR45453:SF1">
    <property type="entry name" value="PHOSPHATE REGULON SENSOR PROTEIN PHOR"/>
    <property type="match status" value="1"/>
</dbReference>
<dbReference type="PROSITE" id="PS50885">
    <property type="entry name" value="HAMP"/>
    <property type="match status" value="1"/>
</dbReference>
<dbReference type="InterPro" id="IPR035965">
    <property type="entry name" value="PAS-like_dom_sf"/>
</dbReference>
<sequence length="642" mass="71390">MVAWVSRFFRTIQAKLIIIYVLLILIAMQLIGVYFISTMKDLFTTNFTDDLNKTASIVQLLAAPKLEENEGTPDQKLRDELNNILQTLFTMNGVEIQVLDDTGRVLATSVQANRSYIGRKNTETVVSRSLQGIPENEEAIIDEHNVRKKVMAKPIMANSADGGVVGAVYIVASMEDLYETIDSINQIFLSGMIIALGLTAALGIILAHTITQPITEVTRQAAKVAEGNFEGTVPVLGNDEIGHLSEAFNYMTRRLQEALSVNEEENEKLASILTNMSDGVIATNEQGRVILMNRGASELLGMKECDAEGKDIAEMLNISSDELQKQIEGQLNWMLLPYSSYMDEGGAAGEHESILRVTFSPIHRRGEGTTGTIFVLRDVTEQEKLDQSRREFVANVSHELRTPLTTIKSYTEALDDGALDEPELAGRFVGVIRNETERMIRLVTDLLHLSRLDSKQSSLRMQLTDVSELLDEAMDRFSFQFRKKRIDARFEIESGIESLVMDRDQIDQVLDNVLSNAVKYTPDHGTIRLRAAWIEGRSMVAVTVDDNGMGIPKKDLARIFERFYRVDKARSRGMGGTGLGLSIAREIIRVHGGTITIDSEWEQGTQVTFTLPAVVPTKEDAAGHLEEKDNLSQSKLIEEGSD</sequence>
<keyword evidence="5" id="KW-0597">Phosphoprotein</keyword>
<keyword evidence="4" id="KW-1003">Cell membrane</keyword>
<dbReference type="Gene3D" id="3.30.565.10">
    <property type="entry name" value="Histidine kinase-like ATPase, C-terminal domain"/>
    <property type="match status" value="1"/>
</dbReference>
<dbReference type="Pfam" id="PF02518">
    <property type="entry name" value="HATPase_c"/>
    <property type="match status" value="1"/>
</dbReference>
<accession>A0A559IQ68</accession>
<evidence type="ECO:0000256" key="8">
    <source>
        <dbReference type="ARBA" id="ARBA00022777"/>
    </source>
</evidence>
<dbReference type="SUPFAM" id="SSF55874">
    <property type="entry name" value="ATPase domain of HSP90 chaperone/DNA topoisomerase II/histidine kinase"/>
    <property type="match status" value="1"/>
</dbReference>
<dbReference type="Gene3D" id="1.10.287.130">
    <property type="match status" value="1"/>
</dbReference>
<evidence type="ECO:0000256" key="2">
    <source>
        <dbReference type="ARBA" id="ARBA00004651"/>
    </source>
</evidence>
<dbReference type="Pfam" id="PF00672">
    <property type="entry name" value="HAMP"/>
    <property type="match status" value="1"/>
</dbReference>
<dbReference type="GO" id="GO:0016036">
    <property type="term" value="P:cellular response to phosphate starvation"/>
    <property type="evidence" value="ECO:0007669"/>
    <property type="project" value="TreeGrafter"/>
</dbReference>
<dbReference type="FunFam" id="3.30.565.10:FF:000006">
    <property type="entry name" value="Sensor histidine kinase WalK"/>
    <property type="match status" value="1"/>
</dbReference>
<evidence type="ECO:0000259" key="16">
    <source>
        <dbReference type="PROSITE" id="PS50885"/>
    </source>
</evidence>
<dbReference type="GO" id="GO:0005524">
    <property type="term" value="F:ATP binding"/>
    <property type="evidence" value="ECO:0007669"/>
    <property type="project" value="UniProtKB-KW"/>
</dbReference>
<evidence type="ECO:0000256" key="13">
    <source>
        <dbReference type="SAM" id="Phobius"/>
    </source>
</evidence>
<evidence type="ECO:0000313" key="17">
    <source>
        <dbReference type="EMBL" id="TVX89789.1"/>
    </source>
</evidence>
<keyword evidence="8 17" id="KW-0418">Kinase</keyword>
<dbReference type="InterPro" id="IPR003661">
    <property type="entry name" value="HisK_dim/P_dom"/>
</dbReference>
<dbReference type="SMART" id="SM00387">
    <property type="entry name" value="HATPase_c"/>
    <property type="match status" value="1"/>
</dbReference>
<dbReference type="Gene3D" id="3.30.450.20">
    <property type="entry name" value="PAS domain"/>
    <property type="match status" value="2"/>
</dbReference>
<dbReference type="SUPFAM" id="SSF47384">
    <property type="entry name" value="Homodimeric domain of signal transducing histidine kinase"/>
    <property type="match status" value="1"/>
</dbReference>
<gene>
    <name evidence="17" type="primary">walK</name>
    <name evidence="17" type="ORF">FPZ44_18750</name>
</gene>
<evidence type="ECO:0000256" key="5">
    <source>
        <dbReference type="ARBA" id="ARBA00022553"/>
    </source>
</evidence>
<evidence type="ECO:0000313" key="18">
    <source>
        <dbReference type="Proteomes" id="UP000318102"/>
    </source>
</evidence>
<dbReference type="Pfam" id="PF23846">
    <property type="entry name" value="Cache_WalK"/>
    <property type="match status" value="1"/>
</dbReference>
<dbReference type="GO" id="GO:0004721">
    <property type="term" value="F:phosphoprotein phosphatase activity"/>
    <property type="evidence" value="ECO:0007669"/>
    <property type="project" value="TreeGrafter"/>
</dbReference>
<dbReference type="RefSeq" id="WP_144992614.1">
    <property type="nucleotide sequence ID" value="NZ_VNJK01000002.1"/>
</dbReference>
<dbReference type="InterPro" id="IPR049814">
    <property type="entry name" value="Resp_reg_WalK"/>
</dbReference>
<dbReference type="Pfam" id="PF13426">
    <property type="entry name" value="PAS_9"/>
    <property type="match status" value="1"/>
</dbReference>
<keyword evidence="6" id="KW-0808">Transferase</keyword>
<dbReference type="AlphaFoldDB" id="A0A559IQ68"/>
<dbReference type="Pfam" id="PF00512">
    <property type="entry name" value="HisKA"/>
    <property type="match status" value="1"/>
</dbReference>
<comment type="caution">
    <text evidence="17">The sequence shown here is derived from an EMBL/GenBank/DDBJ whole genome shotgun (WGS) entry which is preliminary data.</text>
</comment>
<evidence type="ECO:0000256" key="11">
    <source>
        <dbReference type="ARBA" id="ARBA00023136"/>
    </source>
</evidence>
<dbReference type="SUPFAM" id="SSF55785">
    <property type="entry name" value="PYP-like sensor domain (PAS domain)"/>
    <property type="match status" value="1"/>
</dbReference>
<evidence type="ECO:0000256" key="7">
    <source>
        <dbReference type="ARBA" id="ARBA00022741"/>
    </source>
</evidence>
<dbReference type="FunFam" id="1.10.287.130:FF:000001">
    <property type="entry name" value="Two-component sensor histidine kinase"/>
    <property type="match status" value="1"/>
</dbReference>
<evidence type="ECO:0000259" key="14">
    <source>
        <dbReference type="PROSITE" id="PS50109"/>
    </source>
</evidence>
<evidence type="ECO:0000259" key="15">
    <source>
        <dbReference type="PROSITE" id="PS50112"/>
    </source>
</evidence>
<keyword evidence="9" id="KW-0067">ATP-binding</keyword>
<dbReference type="OrthoDB" id="9813151at2"/>
<dbReference type="CDD" id="cd00130">
    <property type="entry name" value="PAS"/>
    <property type="match status" value="1"/>
</dbReference>
<protein>
    <recommendedName>
        <fullName evidence="3">histidine kinase</fullName>
        <ecNumber evidence="3">2.7.13.3</ecNumber>
    </recommendedName>
</protein>
<evidence type="ECO:0000256" key="9">
    <source>
        <dbReference type="ARBA" id="ARBA00022840"/>
    </source>
</evidence>